<dbReference type="GO" id="GO:0006545">
    <property type="term" value="P:glycine biosynthetic process"/>
    <property type="evidence" value="ECO:0007669"/>
    <property type="project" value="TreeGrafter"/>
</dbReference>
<dbReference type="OrthoDB" id="10261951at2759"/>
<dbReference type="SUPFAM" id="SSF53383">
    <property type="entry name" value="PLP-dependent transferases"/>
    <property type="match status" value="1"/>
</dbReference>
<protein>
    <recommendedName>
        <fullName evidence="5">Aromatic amino acid beta-eliminating lyase/threonine aldolase domain-containing protein</fullName>
    </recommendedName>
</protein>
<dbReference type="GO" id="GO:0008732">
    <property type="term" value="F:L-allo-threonine aldolase activity"/>
    <property type="evidence" value="ECO:0007669"/>
    <property type="project" value="TreeGrafter"/>
</dbReference>
<keyword evidence="7" id="KW-1185">Reference proteome</keyword>
<evidence type="ECO:0000256" key="3">
    <source>
        <dbReference type="ARBA" id="ARBA00022898"/>
    </source>
</evidence>
<dbReference type="STRING" id="946122.A0A0C2W678"/>
<dbReference type="EMBL" id="KN818410">
    <property type="protein sequence ID" value="KIL56642.1"/>
    <property type="molecule type" value="Genomic_DNA"/>
</dbReference>
<accession>A0A0C2W678</accession>
<dbReference type="InParanoid" id="A0A0C2W678"/>
<reference evidence="6 7" key="1">
    <citation type="submission" date="2014-04" db="EMBL/GenBank/DDBJ databases">
        <title>Evolutionary Origins and Diversification of the Mycorrhizal Mutualists.</title>
        <authorList>
            <consortium name="DOE Joint Genome Institute"/>
            <consortium name="Mycorrhizal Genomics Consortium"/>
            <person name="Kohler A."/>
            <person name="Kuo A."/>
            <person name="Nagy L.G."/>
            <person name="Floudas D."/>
            <person name="Copeland A."/>
            <person name="Barry K.W."/>
            <person name="Cichocki N."/>
            <person name="Veneault-Fourrey C."/>
            <person name="LaButti K."/>
            <person name="Lindquist E.A."/>
            <person name="Lipzen A."/>
            <person name="Lundell T."/>
            <person name="Morin E."/>
            <person name="Murat C."/>
            <person name="Riley R."/>
            <person name="Ohm R."/>
            <person name="Sun H."/>
            <person name="Tunlid A."/>
            <person name="Henrissat B."/>
            <person name="Grigoriev I.V."/>
            <person name="Hibbett D.S."/>
            <person name="Martin F."/>
        </authorList>
    </citation>
    <scope>NUCLEOTIDE SEQUENCE [LARGE SCALE GENOMIC DNA]</scope>
    <source>
        <strain evidence="6 7">Koide BX008</strain>
    </source>
</reference>
<evidence type="ECO:0000313" key="6">
    <source>
        <dbReference type="EMBL" id="KIL56642.1"/>
    </source>
</evidence>
<comment type="similarity">
    <text evidence="2">Belongs to the threonine aldolase family.</text>
</comment>
<dbReference type="HOGENOM" id="CLU_029381_1_1_1"/>
<dbReference type="Pfam" id="PF01212">
    <property type="entry name" value="Beta_elim_lyase"/>
    <property type="match status" value="2"/>
</dbReference>
<feature type="domain" description="Aromatic amino acid beta-eliminating lyase/threonine aldolase" evidence="5">
    <location>
        <begin position="323"/>
        <end position="404"/>
    </location>
</feature>
<dbReference type="Gene3D" id="3.40.640.10">
    <property type="entry name" value="Type I PLP-dependent aspartate aminotransferase-like (Major domain)"/>
    <property type="match status" value="1"/>
</dbReference>
<organism evidence="6 7">
    <name type="scientific">Amanita muscaria (strain Koide BX008)</name>
    <dbReference type="NCBI Taxonomy" id="946122"/>
    <lineage>
        <taxon>Eukaryota</taxon>
        <taxon>Fungi</taxon>
        <taxon>Dikarya</taxon>
        <taxon>Basidiomycota</taxon>
        <taxon>Agaricomycotina</taxon>
        <taxon>Agaricomycetes</taxon>
        <taxon>Agaricomycetidae</taxon>
        <taxon>Agaricales</taxon>
        <taxon>Pluteineae</taxon>
        <taxon>Amanitaceae</taxon>
        <taxon>Amanita</taxon>
    </lineage>
</organism>
<dbReference type="GO" id="GO:0005829">
    <property type="term" value="C:cytosol"/>
    <property type="evidence" value="ECO:0007669"/>
    <property type="project" value="TreeGrafter"/>
</dbReference>
<dbReference type="AlphaFoldDB" id="A0A0C2W678"/>
<dbReference type="FunCoup" id="A0A0C2W678">
    <property type="interactions" value="328"/>
</dbReference>
<evidence type="ECO:0000259" key="5">
    <source>
        <dbReference type="Pfam" id="PF01212"/>
    </source>
</evidence>
<dbReference type="NCBIfam" id="NF041359">
    <property type="entry name" value="GntG_guanitoxin"/>
    <property type="match status" value="1"/>
</dbReference>
<dbReference type="Proteomes" id="UP000054549">
    <property type="component" value="Unassembled WGS sequence"/>
</dbReference>
<evidence type="ECO:0000313" key="7">
    <source>
        <dbReference type="Proteomes" id="UP000054549"/>
    </source>
</evidence>
<dbReference type="InterPro" id="IPR001597">
    <property type="entry name" value="ArAA_b-elim_lyase/Thr_aldolase"/>
</dbReference>
<feature type="domain" description="Aromatic amino acid beta-eliminating lyase/threonine aldolase" evidence="5">
    <location>
        <begin position="108"/>
        <end position="305"/>
    </location>
</feature>
<gene>
    <name evidence="6" type="ORF">M378DRAFT_133749</name>
</gene>
<dbReference type="FunFam" id="3.40.640.10:FF:000030">
    <property type="entry name" value="Low-specificity L-threonine aldolase"/>
    <property type="match status" value="1"/>
</dbReference>
<comment type="cofactor">
    <cofactor evidence="1">
        <name>pyridoxal 5'-phosphate</name>
        <dbReference type="ChEBI" id="CHEBI:597326"/>
    </cofactor>
</comment>
<keyword evidence="4" id="KW-0456">Lyase</keyword>
<evidence type="ECO:0000256" key="4">
    <source>
        <dbReference type="ARBA" id="ARBA00023239"/>
    </source>
</evidence>
<evidence type="ECO:0000256" key="1">
    <source>
        <dbReference type="ARBA" id="ARBA00001933"/>
    </source>
</evidence>
<dbReference type="InterPro" id="IPR015424">
    <property type="entry name" value="PyrdxlP-dep_Trfase"/>
</dbReference>
<name>A0A0C2W678_AMAMK</name>
<sequence>MLRTMVSSSPIRHPVATLGRSAGASLVSTAPVTPVAPVGSSLNSARRRIWVSTTCGRVSGMTGTHLVPRLIHMEAAQAKIADQVKVDVLTQTQADDNAARLQEVSRSFISDTITVPTPEMYTYAILASLGDDVYHEPCTKVLEAHIAQLTGKEAALFLPSGTMSNQIALRTHLKQPPYSVLVDFRAHINKYEAGGIAFHSGATSIAVLPANRHHLTLTDIKENVVLEDDIHSAPTKIIALENTLDGTIIPQDEVQAISDYGRSNGMKIHLDGARLWHVASITATPMKKLCDPFDSVSLCFSKGLGKSETRTSHIFIRAKTPCAGAPVGSMLVGKKDFIAKARWFRKLFGGGMRQTGVISACAAYALTNNFHQLPRVHALAQRLESGLRKLGAEITSRAETCMLFYDPSPIGLEYAEIAERASQLPEPIMLGGSRIVVHIQTSDKAIDDFLAVIHQLAEEKKQGGFVLQP</sequence>
<dbReference type="PANTHER" id="PTHR48097:SF9">
    <property type="entry name" value="L-THREONINE ALDOLASE"/>
    <property type="match status" value="1"/>
</dbReference>
<evidence type="ECO:0000256" key="2">
    <source>
        <dbReference type="ARBA" id="ARBA00006966"/>
    </source>
</evidence>
<dbReference type="InterPro" id="IPR015422">
    <property type="entry name" value="PyrdxlP-dep_Trfase_small"/>
</dbReference>
<dbReference type="Gene3D" id="3.90.1150.10">
    <property type="entry name" value="Aspartate Aminotransferase, domain 1"/>
    <property type="match status" value="1"/>
</dbReference>
<dbReference type="InterPro" id="IPR015421">
    <property type="entry name" value="PyrdxlP-dep_Trfase_major"/>
</dbReference>
<dbReference type="InterPro" id="IPR023603">
    <property type="entry name" value="Low_specificity_L-TA-like"/>
</dbReference>
<keyword evidence="3" id="KW-0663">Pyridoxal phosphate</keyword>
<dbReference type="PANTHER" id="PTHR48097">
    <property type="entry name" value="L-THREONINE ALDOLASE-RELATED"/>
    <property type="match status" value="1"/>
</dbReference>
<proteinExistence type="inferred from homology"/>
<dbReference type="GO" id="GO:0006567">
    <property type="term" value="P:L-threonine catabolic process"/>
    <property type="evidence" value="ECO:0007669"/>
    <property type="project" value="TreeGrafter"/>
</dbReference>